<dbReference type="InterPro" id="IPR036622">
    <property type="entry name" value="LigA_sf"/>
</dbReference>
<sequence length="116" mass="13218">MSAERFDVPGTYVFDTRDSHRGYRLNKMLMSFRSPANRERFLADEAAYCAEFGLSDEQRAAVVDRDWQRMLDLGGSIFYVFKLALVDGRSMQYLGGEFTGMTEAEFVAMMRAGGRT</sequence>
<evidence type="ECO:0000259" key="1">
    <source>
        <dbReference type="Pfam" id="PF07746"/>
    </source>
</evidence>
<accession>A0ABN3GJ25</accession>
<proteinExistence type="predicted"/>
<dbReference type="RefSeq" id="WP_344133163.1">
    <property type="nucleotide sequence ID" value="NZ_BAAARA010000010.1"/>
</dbReference>
<dbReference type="Pfam" id="PF07746">
    <property type="entry name" value="LigA"/>
    <property type="match status" value="1"/>
</dbReference>
<evidence type="ECO:0000313" key="2">
    <source>
        <dbReference type="EMBL" id="GAA2352958.1"/>
    </source>
</evidence>
<gene>
    <name evidence="2" type="ORF">GCM10009854_33720</name>
</gene>
<dbReference type="InterPro" id="IPR011986">
    <property type="entry name" value="Xdiol_dOase_LigA"/>
</dbReference>
<evidence type="ECO:0000313" key="3">
    <source>
        <dbReference type="Proteomes" id="UP001501218"/>
    </source>
</evidence>
<dbReference type="SUPFAM" id="SSF48076">
    <property type="entry name" value="LigA subunit of an aromatic-ring-opening dioxygenase LigAB"/>
    <property type="match status" value="1"/>
</dbReference>
<protein>
    <recommendedName>
        <fullName evidence="1">Extradiol ring-cleavage dioxygenase LigAB LigA subunit domain-containing protein</fullName>
    </recommendedName>
</protein>
<name>A0ABN3GJ25_9PSEU</name>
<feature type="domain" description="Extradiol ring-cleavage dioxygenase LigAB LigA subunit" evidence="1">
    <location>
        <begin position="25"/>
        <end position="111"/>
    </location>
</feature>
<comment type="caution">
    <text evidence="2">The sequence shown here is derived from an EMBL/GenBank/DDBJ whole genome shotgun (WGS) entry which is preliminary data.</text>
</comment>
<dbReference type="NCBIfam" id="TIGR02792">
    <property type="entry name" value="PCA_ligA"/>
    <property type="match status" value="1"/>
</dbReference>
<dbReference type="Proteomes" id="UP001501218">
    <property type="component" value="Unassembled WGS sequence"/>
</dbReference>
<organism evidence="2 3">
    <name type="scientific">Saccharopolyspora halophila</name>
    <dbReference type="NCBI Taxonomy" id="405551"/>
    <lineage>
        <taxon>Bacteria</taxon>
        <taxon>Bacillati</taxon>
        <taxon>Actinomycetota</taxon>
        <taxon>Actinomycetes</taxon>
        <taxon>Pseudonocardiales</taxon>
        <taxon>Pseudonocardiaceae</taxon>
        <taxon>Saccharopolyspora</taxon>
    </lineage>
</organism>
<reference evidence="2 3" key="1">
    <citation type="journal article" date="2019" name="Int. J. Syst. Evol. Microbiol.">
        <title>The Global Catalogue of Microorganisms (GCM) 10K type strain sequencing project: providing services to taxonomists for standard genome sequencing and annotation.</title>
        <authorList>
            <consortium name="The Broad Institute Genomics Platform"/>
            <consortium name="The Broad Institute Genome Sequencing Center for Infectious Disease"/>
            <person name="Wu L."/>
            <person name="Ma J."/>
        </authorList>
    </citation>
    <scope>NUCLEOTIDE SEQUENCE [LARGE SCALE GENOMIC DNA]</scope>
    <source>
        <strain evidence="2 3">JCM 16221</strain>
    </source>
</reference>
<dbReference type="InterPro" id="IPR014159">
    <property type="entry name" value="PCA_LigA"/>
</dbReference>
<dbReference type="Gene3D" id="1.10.700.10">
    <property type="entry name" value="Dioxygenase LigAB, LigA subunit"/>
    <property type="match status" value="1"/>
</dbReference>
<dbReference type="EMBL" id="BAAARA010000010">
    <property type="protein sequence ID" value="GAA2352958.1"/>
    <property type="molecule type" value="Genomic_DNA"/>
</dbReference>
<keyword evidence="3" id="KW-1185">Reference proteome</keyword>